<reference evidence="3 4" key="1">
    <citation type="submission" date="2024-05" db="EMBL/GenBank/DDBJ databases">
        <title>Haplotype-resolved chromosome-level genome assembly of Huyou (Citrus changshanensis).</title>
        <authorList>
            <person name="Miao C."/>
            <person name="Chen W."/>
            <person name="Wu Y."/>
            <person name="Wang L."/>
            <person name="Zhao S."/>
            <person name="Grierson D."/>
            <person name="Xu C."/>
            <person name="Chen K."/>
        </authorList>
    </citation>
    <scope>NUCLEOTIDE SEQUENCE [LARGE SCALE GENOMIC DNA]</scope>
    <source>
        <strain evidence="3">01-14</strain>
        <tissue evidence="3">Leaf</tissue>
    </source>
</reference>
<proteinExistence type="predicted"/>
<name>A0AAP0MN66_9ROSI</name>
<accession>A0AAP0MN66</accession>
<evidence type="ECO:0000256" key="1">
    <source>
        <dbReference type="SAM" id="Phobius"/>
    </source>
</evidence>
<keyword evidence="1" id="KW-1133">Transmembrane helix</keyword>
<dbReference type="EMBL" id="JBCGBO010000003">
    <property type="protein sequence ID" value="KAK9216559.1"/>
    <property type="molecule type" value="Genomic_DNA"/>
</dbReference>
<keyword evidence="2" id="KW-0732">Signal</keyword>
<keyword evidence="1" id="KW-0812">Transmembrane</keyword>
<feature type="transmembrane region" description="Helical" evidence="1">
    <location>
        <begin position="64"/>
        <end position="87"/>
    </location>
</feature>
<dbReference type="AlphaFoldDB" id="A0AAP0MN66"/>
<evidence type="ECO:0000313" key="3">
    <source>
        <dbReference type="EMBL" id="KAK9216559.1"/>
    </source>
</evidence>
<gene>
    <name evidence="3" type="ORF">WN944_008568</name>
</gene>
<organism evidence="3 4">
    <name type="scientific">Citrus x changshan-huyou</name>
    <dbReference type="NCBI Taxonomy" id="2935761"/>
    <lineage>
        <taxon>Eukaryota</taxon>
        <taxon>Viridiplantae</taxon>
        <taxon>Streptophyta</taxon>
        <taxon>Embryophyta</taxon>
        <taxon>Tracheophyta</taxon>
        <taxon>Spermatophyta</taxon>
        <taxon>Magnoliopsida</taxon>
        <taxon>eudicotyledons</taxon>
        <taxon>Gunneridae</taxon>
        <taxon>Pentapetalae</taxon>
        <taxon>rosids</taxon>
        <taxon>malvids</taxon>
        <taxon>Sapindales</taxon>
        <taxon>Rutaceae</taxon>
        <taxon>Aurantioideae</taxon>
        <taxon>Citrus</taxon>
    </lineage>
</organism>
<feature type="chain" id="PRO_5042833147" evidence="2">
    <location>
        <begin position="18"/>
        <end position="89"/>
    </location>
</feature>
<sequence>MQIACLSTLLLTKGVLAGDSVQINYADLTQDYRSIYALRGRNDLLFPSAVLSASKPKAHYDVGFFFGFFILFVIMFAEISDFLFVFISF</sequence>
<keyword evidence="1" id="KW-0472">Membrane</keyword>
<keyword evidence="4" id="KW-1185">Reference proteome</keyword>
<dbReference type="Proteomes" id="UP001428341">
    <property type="component" value="Unassembled WGS sequence"/>
</dbReference>
<evidence type="ECO:0000313" key="4">
    <source>
        <dbReference type="Proteomes" id="UP001428341"/>
    </source>
</evidence>
<protein>
    <submittedName>
        <fullName evidence="3">Uncharacterized protein</fullName>
    </submittedName>
</protein>
<feature type="signal peptide" evidence="2">
    <location>
        <begin position="1"/>
        <end position="17"/>
    </location>
</feature>
<comment type="caution">
    <text evidence="3">The sequence shown here is derived from an EMBL/GenBank/DDBJ whole genome shotgun (WGS) entry which is preliminary data.</text>
</comment>
<evidence type="ECO:0000256" key="2">
    <source>
        <dbReference type="SAM" id="SignalP"/>
    </source>
</evidence>